<organism evidence="1">
    <name type="scientific">Chromera velia CCMP2878</name>
    <dbReference type="NCBI Taxonomy" id="1169474"/>
    <lineage>
        <taxon>Eukaryota</taxon>
        <taxon>Sar</taxon>
        <taxon>Alveolata</taxon>
        <taxon>Colpodellida</taxon>
        <taxon>Chromeraceae</taxon>
        <taxon>Chromera</taxon>
    </lineage>
</organism>
<name>A0A0G4IAN4_9ALVE</name>
<evidence type="ECO:0000313" key="1">
    <source>
        <dbReference type="EMBL" id="CEM54217.1"/>
    </source>
</evidence>
<sequence>MGARKQREAEAEVVALAQRDEEAAVPTEEVARVLLFFQKGEHPSFPLDFLNLKIQWVFQKNVDLTKPIHLPMSPQLNTLSVTLIPIRTPFPPPRFFMTEIPLPHGAAPLDLSSLLFPLLPTHPLLLTGDFCMREENRG</sequence>
<dbReference type="VEuPathDB" id="CryptoDB:Cvel_12595"/>
<gene>
    <name evidence="1" type="ORF">Cvel_12595</name>
</gene>
<protein>
    <submittedName>
        <fullName evidence="1">Uncharacterized protein</fullName>
    </submittedName>
</protein>
<accession>A0A0G4IAN4</accession>
<dbReference type="AlphaFoldDB" id="A0A0G4IAN4"/>
<dbReference type="EMBL" id="CDMZ01005767">
    <property type="protein sequence ID" value="CEM54217.1"/>
    <property type="molecule type" value="Genomic_DNA"/>
</dbReference>
<proteinExistence type="predicted"/>
<reference evidence="1" key="1">
    <citation type="submission" date="2014-11" db="EMBL/GenBank/DDBJ databases">
        <authorList>
            <person name="Otto D Thomas"/>
            <person name="Naeem Raeece"/>
        </authorList>
    </citation>
    <scope>NUCLEOTIDE SEQUENCE</scope>
</reference>